<proteinExistence type="predicted"/>
<dbReference type="AlphaFoldDB" id="A0A815F6K3"/>
<dbReference type="EMBL" id="CAJNOG010000630">
    <property type="protein sequence ID" value="CAF1321028.1"/>
    <property type="molecule type" value="Genomic_DNA"/>
</dbReference>
<accession>A0A815F6K3</accession>
<gene>
    <name evidence="1" type="ORF">JYZ213_LOCUS33405</name>
    <name evidence="2" type="ORF">OXD698_LOCUS40522</name>
</gene>
<sequence length="69" mass="8010">MDCCYECDCCYEIDCCDPYDDIQITYVKTVPICEEIICVDAKPRKCCPEPVECCVEYITCEIDPCDICW</sequence>
<evidence type="ECO:0000313" key="3">
    <source>
        <dbReference type="Proteomes" id="UP000663845"/>
    </source>
</evidence>
<organism evidence="1 3">
    <name type="scientific">Adineta steineri</name>
    <dbReference type="NCBI Taxonomy" id="433720"/>
    <lineage>
        <taxon>Eukaryota</taxon>
        <taxon>Metazoa</taxon>
        <taxon>Spiralia</taxon>
        <taxon>Gnathifera</taxon>
        <taxon>Rotifera</taxon>
        <taxon>Eurotatoria</taxon>
        <taxon>Bdelloidea</taxon>
        <taxon>Adinetida</taxon>
        <taxon>Adinetidae</taxon>
        <taxon>Adineta</taxon>
    </lineage>
</organism>
<protein>
    <submittedName>
        <fullName evidence="1">Uncharacterized protein</fullName>
    </submittedName>
</protein>
<evidence type="ECO:0000313" key="2">
    <source>
        <dbReference type="EMBL" id="CAF4195214.1"/>
    </source>
</evidence>
<name>A0A815F6K3_9BILA</name>
<dbReference type="Proteomes" id="UP000663844">
    <property type="component" value="Unassembled WGS sequence"/>
</dbReference>
<comment type="caution">
    <text evidence="1">The sequence shown here is derived from an EMBL/GenBank/DDBJ whole genome shotgun (WGS) entry which is preliminary data.</text>
</comment>
<dbReference type="EMBL" id="CAJOAZ010008997">
    <property type="protein sequence ID" value="CAF4195214.1"/>
    <property type="molecule type" value="Genomic_DNA"/>
</dbReference>
<evidence type="ECO:0000313" key="1">
    <source>
        <dbReference type="EMBL" id="CAF1321028.1"/>
    </source>
</evidence>
<reference evidence="1" key="1">
    <citation type="submission" date="2021-02" db="EMBL/GenBank/DDBJ databases">
        <authorList>
            <person name="Nowell W R."/>
        </authorList>
    </citation>
    <scope>NUCLEOTIDE SEQUENCE</scope>
</reference>
<dbReference type="Proteomes" id="UP000663845">
    <property type="component" value="Unassembled WGS sequence"/>
</dbReference>